<dbReference type="SUPFAM" id="SSF161098">
    <property type="entry name" value="MetI-like"/>
    <property type="match status" value="1"/>
</dbReference>
<dbReference type="Proteomes" id="UP000298631">
    <property type="component" value="Plasmid unnamed1"/>
</dbReference>
<evidence type="ECO:0000256" key="2">
    <source>
        <dbReference type="ARBA" id="ARBA00022448"/>
    </source>
</evidence>
<feature type="transmembrane region" description="Helical" evidence="8">
    <location>
        <begin position="242"/>
        <end position="262"/>
    </location>
</feature>
<name>A0A4P8EL79_9RHOB</name>
<keyword evidence="6 8" id="KW-1133">Transmembrane helix</keyword>
<dbReference type="PANTHER" id="PTHR43357">
    <property type="entry name" value="INNER MEMBRANE ABC TRANSPORTER PERMEASE PROTEIN YDCV"/>
    <property type="match status" value="1"/>
</dbReference>
<dbReference type="InterPro" id="IPR035906">
    <property type="entry name" value="MetI-like_sf"/>
</dbReference>
<dbReference type="CDD" id="cd06261">
    <property type="entry name" value="TM_PBP2"/>
    <property type="match status" value="1"/>
</dbReference>
<feature type="domain" description="ABC transmembrane type-1" evidence="9">
    <location>
        <begin position="72"/>
        <end position="260"/>
    </location>
</feature>
<keyword evidence="7 8" id="KW-0472">Membrane</keyword>
<comment type="similarity">
    <text evidence="8">Belongs to the binding-protein-dependent transport system permease family.</text>
</comment>
<feature type="transmembrane region" description="Helical" evidence="8">
    <location>
        <begin position="143"/>
        <end position="164"/>
    </location>
</feature>
<evidence type="ECO:0000256" key="4">
    <source>
        <dbReference type="ARBA" id="ARBA00022519"/>
    </source>
</evidence>
<keyword evidence="5 8" id="KW-0812">Transmembrane</keyword>
<dbReference type="EMBL" id="CP039965">
    <property type="protein sequence ID" value="QCO58030.1"/>
    <property type="molecule type" value="Genomic_DNA"/>
</dbReference>
<keyword evidence="4" id="KW-0997">Cell inner membrane</keyword>
<evidence type="ECO:0000256" key="3">
    <source>
        <dbReference type="ARBA" id="ARBA00022475"/>
    </source>
</evidence>
<dbReference type="InterPro" id="IPR000515">
    <property type="entry name" value="MetI-like"/>
</dbReference>
<organism evidence="10 11">
    <name type="scientific">Pseudorhodobacter turbinis</name>
    <dbReference type="NCBI Taxonomy" id="2500533"/>
    <lineage>
        <taxon>Bacteria</taxon>
        <taxon>Pseudomonadati</taxon>
        <taxon>Pseudomonadota</taxon>
        <taxon>Alphaproteobacteria</taxon>
        <taxon>Rhodobacterales</taxon>
        <taxon>Paracoccaceae</taxon>
        <taxon>Pseudorhodobacter</taxon>
    </lineage>
</organism>
<evidence type="ECO:0000256" key="1">
    <source>
        <dbReference type="ARBA" id="ARBA00004429"/>
    </source>
</evidence>
<keyword evidence="2 8" id="KW-0813">Transport</keyword>
<sequence length="269" mass="29505">MITFPFFKKRDAGPGPILQLITLLIALLIILPAFIIIPASFSAGTSFQFPPQEWSLRWYHSFFTSPVWVKSLFRSLEIASIVAVLSTILGVGAAIGMKNATRRIHSYLFLFYTAPIAAPSIVIALAVYSVFLKWHLAGTQTGLVLAHTMLSIPFVVTTVVASLANYDERLELASSSLGAPPWRTFVQIKMPLIAPGVIAGFLFAFVNSFDEFTVALFLQTPSMRTLPVQMYNSIILDLDPTISAASSVIIVTTTAVFLLFSLKIQNKNT</sequence>
<feature type="transmembrane region" description="Helical" evidence="8">
    <location>
        <begin position="78"/>
        <end position="97"/>
    </location>
</feature>
<evidence type="ECO:0000256" key="7">
    <source>
        <dbReference type="ARBA" id="ARBA00023136"/>
    </source>
</evidence>
<dbReference type="GO" id="GO:0055085">
    <property type="term" value="P:transmembrane transport"/>
    <property type="evidence" value="ECO:0007669"/>
    <property type="project" value="InterPro"/>
</dbReference>
<protein>
    <submittedName>
        <fullName evidence="10">ABC transporter permease</fullName>
    </submittedName>
</protein>
<feature type="transmembrane region" description="Helical" evidence="8">
    <location>
        <begin position="109"/>
        <end position="131"/>
    </location>
</feature>
<dbReference type="PANTHER" id="PTHR43357:SF4">
    <property type="entry name" value="INNER MEMBRANE ABC TRANSPORTER PERMEASE PROTEIN YDCV"/>
    <property type="match status" value="1"/>
</dbReference>
<gene>
    <name evidence="10" type="ORF">EOK75_16790</name>
</gene>
<dbReference type="Gene3D" id="1.10.3720.10">
    <property type="entry name" value="MetI-like"/>
    <property type="match status" value="1"/>
</dbReference>
<dbReference type="PROSITE" id="PS50928">
    <property type="entry name" value="ABC_TM1"/>
    <property type="match status" value="1"/>
</dbReference>
<evidence type="ECO:0000313" key="11">
    <source>
        <dbReference type="Proteomes" id="UP000298631"/>
    </source>
</evidence>
<reference evidence="10 11" key="1">
    <citation type="submission" date="2019-05" db="EMBL/GenBank/DDBJ databases">
        <title>Pseudorhodobacter turbinis sp. nov., isolated from the gut of the Korean turban shell.</title>
        <authorList>
            <person name="Jeong Y.-S."/>
            <person name="Kang W.-R."/>
            <person name="Bae J.-W."/>
        </authorList>
    </citation>
    <scope>NUCLEOTIDE SEQUENCE [LARGE SCALE GENOMIC DNA]</scope>
    <source>
        <strain evidence="10 11">S12M18</strain>
        <plasmid evidence="10 11">unnamed1</plasmid>
    </source>
</reference>
<dbReference type="RefSeq" id="WP_137195839.1">
    <property type="nucleotide sequence ID" value="NZ_CP039965.1"/>
</dbReference>
<evidence type="ECO:0000256" key="6">
    <source>
        <dbReference type="ARBA" id="ARBA00022989"/>
    </source>
</evidence>
<evidence type="ECO:0000256" key="8">
    <source>
        <dbReference type="RuleBase" id="RU363032"/>
    </source>
</evidence>
<comment type="subcellular location">
    <subcellularLocation>
        <location evidence="1">Cell inner membrane</location>
        <topology evidence="1">Multi-pass membrane protein</topology>
    </subcellularLocation>
    <subcellularLocation>
        <location evidence="8">Cell membrane</location>
        <topology evidence="8">Multi-pass membrane protein</topology>
    </subcellularLocation>
</comment>
<keyword evidence="10" id="KW-0614">Plasmid</keyword>
<proteinExistence type="inferred from homology"/>
<geneLocation type="plasmid" evidence="10 11">
    <name>unnamed1</name>
</geneLocation>
<dbReference type="AlphaFoldDB" id="A0A4P8EL79"/>
<evidence type="ECO:0000313" key="10">
    <source>
        <dbReference type="EMBL" id="QCO58030.1"/>
    </source>
</evidence>
<evidence type="ECO:0000256" key="5">
    <source>
        <dbReference type="ARBA" id="ARBA00022692"/>
    </source>
</evidence>
<evidence type="ECO:0000259" key="9">
    <source>
        <dbReference type="PROSITE" id="PS50928"/>
    </source>
</evidence>
<feature type="transmembrane region" description="Helical" evidence="8">
    <location>
        <begin position="20"/>
        <end position="41"/>
    </location>
</feature>
<dbReference type="Pfam" id="PF00528">
    <property type="entry name" value="BPD_transp_1"/>
    <property type="match status" value="1"/>
</dbReference>
<dbReference type="KEGG" id="pseb:EOK75_16790"/>
<keyword evidence="3" id="KW-1003">Cell membrane</keyword>
<keyword evidence="11" id="KW-1185">Reference proteome</keyword>
<dbReference type="GO" id="GO:0005886">
    <property type="term" value="C:plasma membrane"/>
    <property type="evidence" value="ECO:0007669"/>
    <property type="project" value="UniProtKB-SubCell"/>
</dbReference>
<accession>A0A4P8EL79</accession>
<feature type="transmembrane region" description="Helical" evidence="8">
    <location>
        <begin position="185"/>
        <end position="206"/>
    </location>
</feature>
<dbReference type="OrthoDB" id="9815533at2"/>